<protein>
    <submittedName>
        <fullName evidence="1">Uncharacterized protein</fullName>
    </submittedName>
</protein>
<comment type="caution">
    <text evidence="1">The sequence shown here is derived from an EMBL/GenBank/DDBJ whole genome shotgun (WGS) entry which is preliminary data.</text>
</comment>
<dbReference type="EMBL" id="CAUYUE010000004">
    <property type="protein sequence ID" value="CAK0767022.1"/>
    <property type="molecule type" value="Genomic_DNA"/>
</dbReference>
<dbReference type="AlphaFoldDB" id="A0AAV1I2X0"/>
<organism evidence="1 2">
    <name type="scientific">Coccomyxa viridis</name>
    <dbReference type="NCBI Taxonomy" id="1274662"/>
    <lineage>
        <taxon>Eukaryota</taxon>
        <taxon>Viridiplantae</taxon>
        <taxon>Chlorophyta</taxon>
        <taxon>core chlorophytes</taxon>
        <taxon>Trebouxiophyceae</taxon>
        <taxon>Trebouxiophyceae incertae sedis</taxon>
        <taxon>Coccomyxaceae</taxon>
        <taxon>Coccomyxa</taxon>
    </lineage>
</organism>
<dbReference type="Proteomes" id="UP001314263">
    <property type="component" value="Unassembled WGS sequence"/>
</dbReference>
<gene>
    <name evidence="1" type="ORF">CVIRNUC_003419</name>
</gene>
<keyword evidence="2" id="KW-1185">Reference proteome</keyword>
<reference evidence="1 2" key="1">
    <citation type="submission" date="2023-10" db="EMBL/GenBank/DDBJ databases">
        <authorList>
            <person name="Maclean D."/>
            <person name="Macfadyen A."/>
        </authorList>
    </citation>
    <scope>NUCLEOTIDE SEQUENCE [LARGE SCALE GENOMIC DNA]</scope>
</reference>
<proteinExistence type="predicted"/>
<evidence type="ECO:0000313" key="1">
    <source>
        <dbReference type="EMBL" id="CAK0767022.1"/>
    </source>
</evidence>
<name>A0AAV1I2X0_9CHLO</name>
<accession>A0AAV1I2X0</accession>
<evidence type="ECO:0000313" key="2">
    <source>
        <dbReference type="Proteomes" id="UP001314263"/>
    </source>
</evidence>
<sequence length="703" mass="77805">MALSALSLNVTDSQDYKINFPAVLREQFGFTFPKVTASTSDNKTFSAESENFMGSPATVTIVNNVITRMAPGIIRDIVRQFVCSPNERVLPQSSRRAIPFEVLMVHDKTQAIFRMQNGNGSIQALNSRSGTDRDAVQRLFEYKSLLPPATPEISFEDGVLPHFSGKTFLKKLFDQVTTSEDFSIPALGWSEEEWTRLGDSSDVVDSDDTKSFDAFLRQKFSEFYGRKGAVRGSKAEAPNPSLQPVYDVQTTEDLSKWIEFVLNVRTFNWNALYLRPIVVILYVIDTRLVVFTVDKNTNMLSCLSSSADVIRYQVDTQSATIDNEDSLRAMLGNAMRSFIDVNVLKKYQYDTGNRMLGGWQTTQQSKRLPTLSERAVCYIADKWPKFGLVVTVELIARCASCKGVDDLVAQAETRVEGDTANVSLKDFATGVFKPENDFNAVQVDGDSKGAVDAALGALNKPKASENIGAAKNAIKENLNRLNPQQSLPVLKLIDQDLAAKSFEAMRKWLADGGDEGEDLKRLKKYSGMAKSQDALLDLLQYILAALKEEHASGGTLGTLQADIDRARKNLDNSKPGAPNNARLEKEFKAASERLATNEALSAQVARYILAAKDFKKSLDDIAKTPEERKMDGIIAERNALINVQAVPDSSNAGTSAILLLHAFLMYFFDIGGVRSLHRDWDAVRPTSAQDVTRMFIEVLDIPS</sequence>